<protein>
    <submittedName>
        <fullName evidence="2">Hydantoinase B/oxoprolinase family protein</fullName>
    </submittedName>
</protein>
<proteinExistence type="predicted"/>
<comment type="caution">
    <text evidence="2">The sequence shown here is derived from an EMBL/GenBank/DDBJ whole genome shotgun (WGS) entry which is preliminary data.</text>
</comment>
<organism evidence="2 3">
    <name type="scientific">Psychromarinibacter halotolerans</name>
    <dbReference type="NCBI Taxonomy" id="1775175"/>
    <lineage>
        <taxon>Bacteria</taxon>
        <taxon>Pseudomonadati</taxon>
        <taxon>Pseudomonadota</taxon>
        <taxon>Alphaproteobacteria</taxon>
        <taxon>Rhodobacterales</taxon>
        <taxon>Paracoccaceae</taxon>
        <taxon>Psychromarinibacter</taxon>
    </lineage>
</organism>
<dbReference type="PANTHER" id="PTHR11365:SF23">
    <property type="entry name" value="HYPOTHETICAL 5-OXOPROLINASE (EUROFUNG)-RELATED"/>
    <property type="match status" value="1"/>
</dbReference>
<reference evidence="3" key="1">
    <citation type="journal article" date="2019" name="Int. J. Syst. Evol. Microbiol.">
        <title>The Global Catalogue of Microorganisms (GCM) 10K type strain sequencing project: providing services to taxonomists for standard genome sequencing and annotation.</title>
        <authorList>
            <consortium name="The Broad Institute Genomics Platform"/>
            <consortium name="The Broad Institute Genome Sequencing Center for Infectious Disease"/>
            <person name="Wu L."/>
            <person name="Ma J."/>
        </authorList>
    </citation>
    <scope>NUCLEOTIDE SEQUENCE [LARGE SCALE GENOMIC DNA]</scope>
    <source>
        <strain evidence="3">KCTC 52366</strain>
    </source>
</reference>
<accession>A0ABV7GR00</accession>
<dbReference type="RefSeq" id="WP_275633076.1">
    <property type="nucleotide sequence ID" value="NZ_JARGYD010000004.1"/>
</dbReference>
<dbReference type="Proteomes" id="UP001595632">
    <property type="component" value="Unassembled WGS sequence"/>
</dbReference>
<dbReference type="EMBL" id="JBHRTB010000010">
    <property type="protein sequence ID" value="MFC3143098.1"/>
    <property type="molecule type" value="Genomic_DNA"/>
</dbReference>
<evidence type="ECO:0000313" key="2">
    <source>
        <dbReference type="EMBL" id="MFC3143098.1"/>
    </source>
</evidence>
<feature type="domain" description="Hydantoinase B/oxoprolinase" evidence="1">
    <location>
        <begin position="21"/>
        <end position="529"/>
    </location>
</feature>
<name>A0ABV7GR00_9RHOB</name>
<dbReference type="InterPro" id="IPR003692">
    <property type="entry name" value="Hydantoinase_B"/>
</dbReference>
<evidence type="ECO:0000313" key="3">
    <source>
        <dbReference type="Proteomes" id="UP001595632"/>
    </source>
</evidence>
<evidence type="ECO:0000259" key="1">
    <source>
        <dbReference type="Pfam" id="PF02538"/>
    </source>
</evidence>
<dbReference type="PANTHER" id="PTHR11365">
    <property type="entry name" value="5-OXOPROLINASE RELATED"/>
    <property type="match status" value="1"/>
</dbReference>
<dbReference type="InterPro" id="IPR045079">
    <property type="entry name" value="Oxoprolinase-like"/>
</dbReference>
<dbReference type="Pfam" id="PF02538">
    <property type="entry name" value="Hydantoinase_B"/>
    <property type="match status" value="1"/>
</dbReference>
<sequence length="560" mass="60042">MSDTVTAVKADPSTGTTAALDPITVSVIGSALSTIVEEMSRVLVRAGYSTSIKERKDVSTAIMDADGLALAQAAHQPVHLGSLLGITQEVLASCDPATIRPGDIFVGNDAYTGGGTHLNDITFIEPVFSGDRIVAWIANIAHHADFVDRSHQHIFQEGLRIPPVRLYREGKIQDDVLNMILLNCQVPHERINDFRAQSASNRFGRTRFLQLIEKYGLTTVQAASRAVLDHTEARTRAGIRRLPDGVYRAEGLLDSGRYDPLVPLKVEITIAGDEIEMDFSGNPEQVRAPINLTYMGLLVSAYFAIMVLVDHEVPPNAGFHRPIKVKADSGTIVCSAPPAAVYSRTDTSERLCDLIFSALAPACPERALAPCTGRGLLTLSGIDPRTGRFYVYNESMGGGEGAHMTMDGADAVQIHVSNSHNIPVEVVEAEYPLQVESYGLVADSAGAGRWRSGLSYQRTIKVVGHEAKAAVAGNCFRDPGWGLDGGQPGALGYRELSEGVEPFVNGRGTLRDGQTARLVTSGGSGVGVPTTRDRALVRRDLAEGKISQTAARDVYGLSES</sequence>
<gene>
    <name evidence="2" type="ORF">ACFOGP_10280</name>
</gene>
<keyword evidence="3" id="KW-1185">Reference proteome</keyword>